<dbReference type="Proteomes" id="UP000199032">
    <property type="component" value="Unassembled WGS sequence"/>
</dbReference>
<evidence type="ECO:0000313" key="4">
    <source>
        <dbReference type="Proteomes" id="UP000199032"/>
    </source>
</evidence>
<name>A0A0S4LAV0_9BACT</name>
<sequence>MYHLLVQIFCNALATLVFGALLFFAAREANATHCPGCDTTEPSYGSSSFENRREAGKYQPGDGRTPYEPRESSAQRYERERQEQERSATQERQERDRQEQQRQQRSSGNYGY</sequence>
<feature type="compositionally biased region" description="Basic and acidic residues" evidence="1">
    <location>
        <begin position="65"/>
        <end position="102"/>
    </location>
</feature>
<accession>A0A0S4LAV0</accession>
<proteinExistence type="predicted"/>
<dbReference type="AlphaFoldDB" id="A0A0S4LAV0"/>
<dbReference type="RefSeq" id="WP_090743279.1">
    <property type="nucleotide sequence ID" value="NZ_CZQA01000001.1"/>
</dbReference>
<feature type="chain" id="PRO_5006623788" description="Secreted protein" evidence="2">
    <location>
        <begin position="32"/>
        <end position="112"/>
    </location>
</feature>
<gene>
    <name evidence="3" type="ORF">COMA1_10525</name>
</gene>
<evidence type="ECO:0000256" key="1">
    <source>
        <dbReference type="SAM" id="MobiDB-lite"/>
    </source>
</evidence>
<feature type="signal peptide" evidence="2">
    <location>
        <begin position="1"/>
        <end position="31"/>
    </location>
</feature>
<keyword evidence="4" id="KW-1185">Reference proteome</keyword>
<reference evidence="3 4" key="1">
    <citation type="submission" date="2015-10" db="EMBL/GenBank/DDBJ databases">
        <authorList>
            <person name="Gilbert D.G."/>
        </authorList>
    </citation>
    <scope>NUCLEOTIDE SEQUENCE [LARGE SCALE GENOMIC DNA]</scope>
    <source>
        <strain evidence="3">COMA1</strain>
    </source>
</reference>
<evidence type="ECO:0008006" key="5">
    <source>
        <dbReference type="Google" id="ProtNLM"/>
    </source>
</evidence>
<feature type="region of interest" description="Disordered" evidence="1">
    <location>
        <begin position="34"/>
        <end position="112"/>
    </location>
</feature>
<feature type="compositionally biased region" description="Polar residues" evidence="1">
    <location>
        <begin position="40"/>
        <end position="49"/>
    </location>
</feature>
<dbReference type="EMBL" id="CZQA01000001">
    <property type="protein sequence ID" value="CUS32242.1"/>
    <property type="molecule type" value="Genomic_DNA"/>
</dbReference>
<organism evidence="3 4">
    <name type="scientific">Candidatus Nitrospira nitrosa</name>
    <dbReference type="NCBI Taxonomy" id="1742972"/>
    <lineage>
        <taxon>Bacteria</taxon>
        <taxon>Pseudomonadati</taxon>
        <taxon>Nitrospirota</taxon>
        <taxon>Nitrospiria</taxon>
        <taxon>Nitrospirales</taxon>
        <taxon>Nitrospiraceae</taxon>
        <taxon>Nitrospira</taxon>
    </lineage>
</organism>
<evidence type="ECO:0000313" key="3">
    <source>
        <dbReference type="EMBL" id="CUS32242.1"/>
    </source>
</evidence>
<keyword evidence="2" id="KW-0732">Signal</keyword>
<evidence type="ECO:0000256" key="2">
    <source>
        <dbReference type="SAM" id="SignalP"/>
    </source>
</evidence>
<protein>
    <recommendedName>
        <fullName evidence="5">Secreted protein</fullName>
    </recommendedName>
</protein>